<dbReference type="AlphaFoldDB" id="A0A8C4YKI7"/>
<dbReference type="Proteomes" id="UP000694390">
    <property type="component" value="Unassembled WGS sequence"/>
</dbReference>
<evidence type="ECO:0000313" key="3">
    <source>
        <dbReference type="Ensembl" id="ENSGEVP00005026651.1"/>
    </source>
</evidence>
<dbReference type="PANTHER" id="PTHR28588">
    <property type="entry name" value="HAUS AUGMIN-LIKE COMPLEX SUBUNIT 5"/>
    <property type="match status" value="1"/>
</dbReference>
<protein>
    <submittedName>
        <fullName evidence="3">HAUS augmin-like complex subunit 5</fullName>
    </submittedName>
</protein>
<reference evidence="3" key="1">
    <citation type="submission" date="2025-08" db="UniProtKB">
        <authorList>
            <consortium name="Ensembl"/>
        </authorList>
    </citation>
    <scope>IDENTIFICATION</scope>
</reference>
<evidence type="ECO:0000313" key="4">
    <source>
        <dbReference type="Proteomes" id="UP000694390"/>
    </source>
</evidence>
<dbReference type="OrthoDB" id="2019614at2759"/>
<feature type="region of interest" description="Disordered" evidence="2">
    <location>
        <begin position="1"/>
        <end position="45"/>
    </location>
</feature>
<gene>
    <name evidence="3" type="primary">LOC115640576</name>
</gene>
<dbReference type="GO" id="GO:0070652">
    <property type="term" value="C:HAUS complex"/>
    <property type="evidence" value="ECO:0007669"/>
    <property type="project" value="InterPro"/>
</dbReference>
<dbReference type="GeneTree" id="ENSGT00940000165447"/>
<feature type="coiled-coil region" evidence="1">
    <location>
        <begin position="142"/>
        <end position="232"/>
    </location>
</feature>
<evidence type="ECO:0000256" key="1">
    <source>
        <dbReference type="SAM" id="Coils"/>
    </source>
</evidence>
<dbReference type="InterPro" id="IPR026215">
    <property type="entry name" value="HAUS5_metazoa"/>
</dbReference>
<dbReference type="GO" id="GO:0005813">
    <property type="term" value="C:centrosome"/>
    <property type="evidence" value="ECO:0007669"/>
    <property type="project" value="TreeGrafter"/>
</dbReference>
<dbReference type="GO" id="GO:0007098">
    <property type="term" value="P:centrosome cycle"/>
    <property type="evidence" value="ECO:0007669"/>
    <property type="project" value="InterPro"/>
</dbReference>
<sequence>MQIAAPSRPRPRTTAPSTPRPTNYSSQKAPPARTTGPAPRTTAPVGLCGSGCSGPGMERGGPALELKLWAAQEMGLPPAKVPPDGAFRRMCSGQCAEIWRYVTRHVHHQRNVKKIRGNLLWYQHLEEAEGKPSGSEPEQERRQQLAQGVARLRGELQQLDLQMETAQREVMADEISLEAAQERIRDAQRRSLLLKAYAARTAKERQQLQGSVTQLRGRLEQLQDISRKAKVELTVGGKVPDRGFAGVEPEVLRDVRRACQLRFHFLKSLFEQSTSGTLPSGTSEELLDASYQHWLSTVEDIVGSHPPNHVLAALEHLALENTLQMQELTSHIDIPRDVEALKFRYESSRLEDLVGPPAALPSVRGLIQEGWSRCEELWVQQLPLQARERHGTARLASLVQEMHRLLADGSERAILARAVLELELRAVRLAGLRDGLHRGCRELEREASARHAELQALQSKRQRILDFRHLVREKQQHVRALIKGTSYIKSQLCKDQAEVQAFVQRKLLGPEQDVTLESQRLHGGVEREVRQLGAIALPCLLRRSLLGSQQVPAHELSIHRLDRTALAQHRAFLTVCQASGFPLYKAPEHLLPHMAELKKELLALRAQLGYKNRALASLQQRQGSWGTDAQALVQALRDHDREQAGALVPRIQLVTEQCRQRIERWPEVQAAIDAWWEQPGQFVLPAEHRLGLTLQQWLERWTLALKTLQQQQQQHSWA</sequence>
<reference evidence="3" key="2">
    <citation type="submission" date="2025-09" db="UniProtKB">
        <authorList>
            <consortium name="Ensembl"/>
        </authorList>
    </citation>
    <scope>IDENTIFICATION</scope>
</reference>
<dbReference type="GO" id="GO:0051225">
    <property type="term" value="P:spindle assembly"/>
    <property type="evidence" value="ECO:0007669"/>
    <property type="project" value="InterPro"/>
</dbReference>
<accession>A0A8C4YKI7</accession>
<dbReference type="PRINTS" id="PR02091">
    <property type="entry name" value="HAUSAUGMINL5"/>
</dbReference>
<dbReference type="Pfam" id="PF14817">
    <property type="entry name" value="HAUS5"/>
    <property type="match status" value="1"/>
</dbReference>
<organism evidence="3 4">
    <name type="scientific">Gopherus evgoodei</name>
    <name type="common">Goodes thornscrub tortoise</name>
    <dbReference type="NCBI Taxonomy" id="1825980"/>
    <lineage>
        <taxon>Eukaryota</taxon>
        <taxon>Metazoa</taxon>
        <taxon>Chordata</taxon>
        <taxon>Craniata</taxon>
        <taxon>Vertebrata</taxon>
        <taxon>Euteleostomi</taxon>
        <taxon>Archelosauria</taxon>
        <taxon>Testudinata</taxon>
        <taxon>Testudines</taxon>
        <taxon>Cryptodira</taxon>
        <taxon>Durocryptodira</taxon>
        <taxon>Testudinoidea</taxon>
        <taxon>Testudinidae</taxon>
        <taxon>Gopherus</taxon>
    </lineage>
</organism>
<dbReference type="Ensembl" id="ENSGEVT00005028042.1">
    <property type="protein sequence ID" value="ENSGEVP00005026651.1"/>
    <property type="gene ID" value="ENSGEVG00005018899.1"/>
</dbReference>
<dbReference type="PANTHER" id="PTHR28588:SF1">
    <property type="entry name" value="HAUS AUGMIN-LIKE COMPLEX SUBUNIT 5"/>
    <property type="match status" value="1"/>
</dbReference>
<keyword evidence="4" id="KW-1185">Reference proteome</keyword>
<dbReference type="InterPro" id="IPR029131">
    <property type="entry name" value="HAUS5"/>
</dbReference>
<proteinExistence type="predicted"/>
<evidence type="ECO:0000256" key="2">
    <source>
        <dbReference type="SAM" id="MobiDB-lite"/>
    </source>
</evidence>
<feature type="compositionally biased region" description="Low complexity" evidence="2">
    <location>
        <begin position="1"/>
        <end position="22"/>
    </location>
</feature>
<name>A0A8C4YKI7_9SAUR</name>
<keyword evidence="1" id="KW-0175">Coiled coil</keyword>
<feature type="compositionally biased region" description="Low complexity" evidence="2">
    <location>
        <begin position="29"/>
        <end position="44"/>
    </location>
</feature>